<feature type="chain" id="PRO_5040380530" description="Galactose mutarotase" evidence="11">
    <location>
        <begin position="16"/>
        <end position="1884"/>
    </location>
</feature>
<evidence type="ECO:0000256" key="8">
    <source>
        <dbReference type="ARBA" id="ARBA00045743"/>
    </source>
</evidence>
<dbReference type="SMART" id="SM00408">
    <property type="entry name" value="IGc2"/>
    <property type="match status" value="3"/>
</dbReference>
<evidence type="ECO:0000256" key="1">
    <source>
        <dbReference type="ARBA" id="ARBA00001712"/>
    </source>
</evidence>
<dbReference type="SMART" id="SM00060">
    <property type="entry name" value="FN3"/>
    <property type="match status" value="5"/>
</dbReference>
<dbReference type="InterPro" id="IPR008183">
    <property type="entry name" value="Aldose_1/G6P_1-epimerase"/>
</dbReference>
<dbReference type="InterPro" id="IPR011013">
    <property type="entry name" value="Gal_mutarotase_sf_dom"/>
</dbReference>
<dbReference type="InterPro" id="IPR036116">
    <property type="entry name" value="FN3_sf"/>
</dbReference>
<dbReference type="InterPro" id="IPR007110">
    <property type="entry name" value="Ig-like_dom"/>
</dbReference>
<dbReference type="PROSITE" id="PS50835">
    <property type="entry name" value="IG_LIKE"/>
    <property type="match status" value="3"/>
</dbReference>
<dbReference type="Gene3D" id="2.60.40.10">
    <property type="entry name" value="Immunoglobulins"/>
    <property type="match status" value="8"/>
</dbReference>
<keyword evidence="5" id="KW-0413">Isomerase</keyword>
<dbReference type="InterPro" id="IPR013783">
    <property type="entry name" value="Ig-like_fold"/>
</dbReference>
<dbReference type="InterPro" id="IPR014718">
    <property type="entry name" value="GH-type_carb-bd"/>
</dbReference>
<keyword evidence="6" id="KW-0119">Carbohydrate metabolism</keyword>
<gene>
    <name evidence="14" type="ORF">CEUTPL_LOCUS7696</name>
</gene>
<dbReference type="InterPro" id="IPR036179">
    <property type="entry name" value="Ig-like_dom_sf"/>
</dbReference>
<organism evidence="14 15">
    <name type="scientific">Ceutorhynchus assimilis</name>
    <name type="common">cabbage seed weevil</name>
    <dbReference type="NCBI Taxonomy" id="467358"/>
    <lineage>
        <taxon>Eukaryota</taxon>
        <taxon>Metazoa</taxon>
        <taxon>Ecdysozoa</taxon>
        <taxon>Arthropoda</taxon>
        <taxon>Hexapoda</taxon>
        <taxon>Insecta</taxon>
        <taxon>Pterygota</taxon>
        <taxon>Neoptera</taxon>
        <taxon>Endopterygota</taxon>
        <taxon>Coleoptera</taxon>
        <taxon>Polyphaga</taxon>
        <taxon>Cucujiformia</taxon>
        <taxon>Curculionidae</taxon>
        <taxon>Ceutorhynchinae</taxon>
        <taxon>Ceutorhynchus</taxon>
    </lineage>
</organism>
<dbReference type="Pfam" id="PF01682">
    <property type="entry name" value="DB"/>
    <property type="match status" value="3"/>
</dbReference>
<feature type="domain" description="Fibronectin type-III" evidence="13">
    <location>
        <begin position="1186"/>
        <end position="1283"/>
    </location>
</feature>
<evidence type="ECO:0000256" key="6">
    <source>
        <dbReference type="ARBA" id="ARBA00023277"/>
    </source>
</evidence>
<comment type="function">
    <text evidence="8">Mutarotase that catalyzes the interconversion of beta-D-galactose and alpha-D-galactose during galactose metabolism. Beta-D-galactose is metabolized in the liver into glucose 1-phosphate, the primary metabolic fuel, by the action of four enzymes that constitute the Leloir pathway: GALM, GALK1 (galactokinase), GALT (galactose-1-phosphate uridylyltransferase) and GALE (UDP-galactose-4'-epimerase). Involved in the maintenance of the equilibrium between the beta- and alpha-anomers of galactose, therefore ensuring a sufficient supply of the alpha-anomer for GALK1. Also active on D-glucose although shows a preference for galactose over glucose.</text>
</comment>
<evidence type="ECO:0000256" key="3">
    <source>
        <dbReference type="ARBA" id="ARBA00006206"/>
    </source>
</evidence>
<evidence type="ECO:0000256" key="9">
    <source>
        <dbReference type="SAM" id="MobiDB-lite"/>
    </source>
</evidence>
<protein>
    <recommendedName>
        <fullName evidence="4">Galactose mutarotase</fullName>
    </recommendedName>
    <alternativeName>
        <fullName evidence="7">Aldose 1-epimerase</fullName>
    </alternativeName>
</protein>
<feature type="compositionally biased region" description="Low complexity" evidence="9">
    <location>
        <begin position="1829"/>
        <end position="1843"/>
    </location>
</feature>
<keyword evidence="15" id="KW-1185">Reference proteome</keyword>
<feature type="domain" description="Fibronectin type-III" evidence="13">
    <location>
        <begin position="1295"/>
        <end position="1386"/>
    </location>
</feature>
<dbReference type="SUPFAM" id="SSF49265">
    <property type="entry name" value="Fibronectin type III"/>
    <property type="match status" value="3"/>
</dbReference>
<dbReference type="CDD" id="cd00063">
    <property type="entry name" value="FN3"/>
    <property type="match status" value="5"/>
</dbReference>
<evidence type="ECO:0000259" key="13">
    <source>
        <dbReference type="PROSITE" id="PS50853"/>
    </source>
</evidence>
<feature type="domain" description="Fibronectin type-III" evidence="13">
    <location>
        <begin position="257"/>
        <end position="362"/>
    </location>
</feature>
<feature type="domain" description="Fibronectin type-III" evidence="13">
    <location>
        <begin position="1658"/>
        <end position="1750"/>
    </location>
</feature>
<dbReference type="PANTHER" id="PTHR10091:SF0">
    <property type="entry name" value="GALACTOSE MUTAROTASE"/>
    <property type="match status" value="1"/>
</dbReference>
<comment type="similarity">
    <text evidence="3">Belongs to the aldose epimerase family.</text>
</comment>
<proteinExistence type="inferred from homology"/>
<feature type="region of interest" description="Disordered" evidence="9">
    <location>
        <begin position="1822"/>
        <end position="1850"/>
    </location>
</feature>
<reference evidence="14" key="1">
    <citation type="submission" date="2022-01" db="EMBL/GenBank/DDBJ databases">
        <authorList>
            <person name="King R."/>
        </authorList>
    </citation>
    <scope>NUCLEOTIDE SEQUENCE</scope>
</reference>
<feature type="signal peptide" evidence="11">
    <location>
        <begin position="1"/>
        <end position="15"/>
    </location>
</feature>
<dbReference type="CDD" id="cd09019">
    <property type="entry name" value="galactose_mutarotase_like"/>
    <property type="match status" value="1"/>
</dbReference>
<dbReference type="PANTHER" id="PTHR10091">
    <property type="entry name" value="ALDOSE-1-EPIMERASE"/>
    <property type="match status" value="1"/>
</dbReference>
<feature type="domain" description="Fibronectin type-III" evidence="13">
    <location>
        <begin position="482"/>
        <end position="578"/>
    </location>
</feature>
<feature type="domain" description="Ig-like" evidence="12">
    <location>
        <begin position="1477"/>
        <end position="1574"/>
    </location>
</feature>
<feature type="region of interest" description="Disordered" evidence="9">
    <location>
        <begin position="1042"/>
        <end position="1068"/>
    </location>
</feature>
<dbReference type="OrthoDB" id="5843172at2759"/>
<feature type="domain" description="Ig-like" evidence="12">
    <location>
        <begin position="17"/>
        <end position="127"/>
    </location>
</feature>
<comment type="pathway">
    <text evidence="2">Carbohydrate metabolism; galactose metabolism.</text>
</comment>
<keyword evidence="10" id="KW-0812">Transmembrane</keyword>
<feature type="transmembrane region" description="Helical" evidence="10">
    <location>
        <begin position="1767"/>
        <end position="1791"/>
    </location>
</feature>
<dbReference type="Proteomes" id="UP001152799">
    <property type="component" value="Chromosome 4"/>
</dbReference>
<evidence type="ECO:0000256" key="5">
    <source>
        <dbReference type="ARBA" id="ARBA00023235"/>
    </source>
</evidence>
<dbReference type="GO" id="GO:0006006">
    <property type="term" value="P:glucose metabolic process"/>
    <property type="evidence" value="ECO:0007669"/>
    <property type="project" value="TreeGrafter"/>
</dbReference>
<accession>A0A9N9MU50</accession>
<dbReference type="InterPro" id="IPR003599">
    <property type="entry name" value="Ig_sub"/>
</dbReference>
<dbReference type="CDD" id="cd00096">
    <property type="entry name" value="Ig"/>
    <property type="match status" value="1"/>
</dbReference>
<feature type="compositionally biased region" description="Polar residues" evidence="9">
    <location>
        <begin position="1042"/>
        <end position="1053"/>
    </location>
</feature>
<dbReference type="InterPro" id="IPR002602">
    <property type="entry name" value="DB"/>
</dbReference>
<evidence type="ECO:0000256" key="11">
    <source>
        <dbReference type="SAM" id="SignalP"/>
    </source>
</evidence>
<dbReference type="Gene3D" id="2.70.98.10">
    <property type="match status" value="2"/>
</dbReference>
<dbReference type="Pfam" id="PF01263">
    <property type="entry name" value="Aldose_epim"/>
    <property type="match status" value="1"/>
</dbReference>
<evidence type="ECO:0000256" key="7">
    <source>
        <dbReference type="ARBA" id="ARBA00032729"/>
    </source>
</evidence>
<sequence>MIFLWFLGILSLTSGLPSMRDSLTNPVHVYDGDDALITCVVRNIGSNTIMWKKEDRERHSARVLTAGENRVTADKRFGVLHDSGGDVWVLVIKNAKPNDSGVYVCEVNSNPIVRSFHRLNVLSRAITANPTDVIIYEDPKPTGGGIKNHNYTDCCLAQNVSNSCLGFCNIQSILEGSTGQDPENCEQDFPSIVKCMADGRNHVPCCIHERVPDICQDVCRGEYTAITENIKTHFSCSAYTEQTLACIMEGIELLPSPPENVEVEPLTEKSLKVEWSLPESNSETITEYTVNLTTLRSFNEDETTISNSTVNSTIRKVPGNQNSTTFIDLMPFTWYEITVVSHNIIGTSLPTYSLKTLTLAPGKIKETVNGKAPPLPDIKSCCSNKGIAHKTCLNKLCDPVETEKVEITDLMICAPWAQDTFGCLTNGIDHTPCCRERGLPDICQQLCTGNVSSLDFNYFKCLRYMGEYTNCLLQGYGVLPSAPTQVHITNVEAEFALLHWSPPKTLGDTVTSYNIHIRPVKPQDEKEDDDFKIILNAKSIWVLEDLDSVTDYEVFVEAVNVHGVGNPSPRLTFRTGISTKFKMSEGEIQSTSPSNENQATTLSNTSHKDSSNSSIDIKPKIPPKIKVENTVEGVSLIEDNFGQFFDNEGISHQIKRFTWKNKNHIQIQAINYGAKVISIKLPDRKGQVEDVLLGFDDLAGYIFYENFFFGSLIGRVSNIIKNSNFTIDNQKYQINSNDGAHSIHGGFKGLDKIVWDTYTTGRKVIMSHISPHLTEGYPGDLLLRVTFELSPKNEFLVDFDTQTTKPTCINLTHLLYFNLAGHYSGPEEIYRHILTLNCNCYTPQVNKIPTGEIMNVIHTQFDFQVPKTLGQVIGNVAKDGIDQNLCVNRGMFQDQCFVARLLHPPSGRMLEIYSNQPGVQVNTSNHFGFGINPKLSLSVPAKVEKSDKNSLLFEKVYEKVDKLLENDKKQCFEEIKGLISIFASLKSKSNQNIVDEPYTITPIQFEYLKQANEIVCDDPIDEDCSTLKQTISEMLKVVQVSDNGQSLDESGSNDSKRKSQDKVRKSSSCKNINVIPSRYSNATVIQGKGQAVYKTHGAISLQTQNYPNAINFKNFPRSTLYPGEVYKHSIIEEEEIEEASAYNVTACCVEANLNSVCLPLCSYDANMNDIKRLAVCGPGTGKLPAPVTGVHAIAADSNSIILEWSPPEEGPNVTDYVIHYQKVDNTSMHETLLKLDKQINTTGYYYALTDLEENAMYHVFVVARNNYGTSLPSSIVFIKLANVTDGKWVNAVTSPPHALAVASHSATWVTITWQPPEFSHPSEQISYRLYYKSTSDEGYQIKNTSVTSYMIKDLSPNTQYIIYVEAVTDKGVSMPSETLIAWTDPAYPAFVEPPTVHPINLVIEGSSMTILCIAMGNPMPTISLYISGRLVRQDTTRHMVTVIHNVTRDMDQISCYADNGYGTPMQASRKITISHGPHIQASGITMATIGDSVTLECKVEATPEPKMIFWKSHEERTPVIQGGKYDIQINKAKDEEDKYVMHLTIKQITDVDVGEYYCHAENAFGSSTQPVSVRIRNLATINNVTQCCLEQNVTSTCMDACSFHLDIDAVIDKPECIQDFDKLMRCAADGSDHRNCCAHANVPRRCLDWCRGEPILSPPQNVRVEFIDAHSVYLMWDPPVKNPHTVEMYRVFWRPVDSPNRSSQKGDTAETKLKISDLKDGTTYEAVVKAGNSKGTSTLADPIKFTMGEKSLYITPAASQSQEGSHVGAAVAIVLALVVVAAIVAGAVWFVRAKKMLGVKGTNGIAFENPSYLREVNMDNVQIPNGQDSSTTSNGSISVSSTSGGQGWKNEQLHVPAVAQEVNPTLYEELKLGQDGAGFKRLKP</sequence>
<dbReference type="SUPFAM" id="SSF74650">
    <property type="entry name" value="Galactose mutarotase-like"/>
    <property type="match status" value="2"/>
</dbReference>
<dbReference type="GO" id="GO:0030246">
    <property type="term" value="F:carbohydrate binding"/>
    <property type="evidence" value="ECO:0007669"/>
    <property type="project" value="InterPro"/>
</dbReference>
<dbReference type="InterPro" id="IPR003598">
    <property type="entry name" value="Ig_sub2"/>
</dbReference>
<evidence type="ECO:0000256" key="10">
    <source>
        <dbReference type="SAM" id="Phobius"/>
    </source>
</evidence>
<dbReference type="GO" id="GO:0033499">
    <property type="term" value="P:galactose catabolic process via UDP-galactose, Leloir pathway"/>
    <property type="evidence" value="ECO:0007669"/>
    <property type="project" value="TreeGrafter"/>
</dbReference>
<keyword evidence="10" id="KW-0472">Membrane</keyword>
<comment type="catalytic activity">
    <reaction evidence="1">
        <text>alpha-D-galactose = beta-D-galactose</text>
        <dbReference type="Rhea" id="RHEA:28675"/>
        <dbReference type="ChEBI" id="CHEBI:27667"/>
        <dbReference type="ChEBI" id="CHEBI:28061"/>
        <dbReference type="EC" id="5.1.3.3"/>
    </reaction>
    <physiologicalReaction direction="right-to-left" evidence="1">
        <dbReference type="Rhea" id="RHEA:28677"/>
    </physiologicalReaction>
</comment>
<dbReference type="SMART" id="SM00409">
    <property type="entry name" value="IG"/>
    <property type="match status" value="2"/>
</dbReference>
<dbReference type="Pfam" id="PF00041">
    <property type="entry name" value="fn3"/>
    <property type="match status" value="5"/>
</dbReference>
<dbReference type="EMBL" id="OU892280">
    <property type="protein sequence ID" value="CAG9767129.1"/>
    <property type="molecule type" value="Genomic_DNA"/>
</dbReference>
<evidence type="ECO:0000313" key="14">
    <source>
        <dbReference type="EMBL" id="CAG9767129.1"/>
    </source>
</evidence>
<keyword evidence="10" id="KW-1133">Transmembrane helix</keyword>
<dbReference type="Pfam" id="PF07686">
    <property type="entry name" value="V-set"/>
    <property type="match status" value="1"/>
</dbReference>
<dbReference type="InterPro" id="IPR013106">
    <property type="entry name" value="Ig_V-set"/>
</dbReference>
<dbReference type="PROSITE" id="PS50853">
    <property type="entry name" value="FN3"/>
    <property type="match status" value="5"/>
</dbReference>
<dbReference type="InterPro" id="IPR047215">
    <property type="entry name" value="Galactose_mutarotase-like"/>
</dbReference>
<feature type="domain" description="Ig-like" evidence="12">
    <location>
        <begin position="1388"/>
        <end position="1472"/>
    </location>
</feature>
<evidence type="ECO:0000259" key="12">
    <source>
        <dbReference type="PROSITE" id="PS50835"/>
    </source>
</evidence>
<evidence type="ECO:0000313" key="15">
    <source>
        <dbReference type="Proteomes" id="UP001152799"/>
    </source>
</evidence>
<dbReference type="InterPro" id="IPR003961">
    <property type="entry name" value="FN3_dom"/>
</dbReference>
<name>A0A9N9MU50_9CUCU</name>
<feature type="region of interest" description="Disordered" evidence="9">
    <location>
        <begin position="585"/>
        <end position="619"/>
    </location>
</feature>
<feature type="compositionally biased region" description="Basic and acidic residues" evidence="9">
    <location>
        <begin position="1054"/>
        <end position="1064"/>
    </location>
</feature>
<dbReference type="Pfam" id="PF13927">
    <property type="entry name" value="Ig_3"/>
    <property type="match status" value="1"/>
</dbReference>
<dbReference type="SUPFAM" id="SSF48726">
    <property type="entry name" value="Immunoglobulin"/>
    <property type="match status" value="3"/>
</dbReference>
<evidence type="ECO:0000256" key="4">
    <source>
        <dbReference type="ARBA" id="ARBA00021023"/>
    </source>
</evidence>
<dbReference type="GO" id="GO:0004034">
    <property type="term" value="F:aldose 1-epimerase activity"/>
    <property type="evidence" value="ECO:0007669"/>
    <property type="project" value="UniProtKB-EC"/>
</dbReference>
<evidence type="ECO:0000256" key="2">
    <source>
        <dbReference type="ARBA" id="ARBA00004947"/>
    </source>
</evidence>
<feature type="compositionally biased region" description="Polar residues" evidence="9">
    <location>
        <begin position="587"/>
        <end position="605"/>
    </location>
</feature>
<keyword evidence="11" id="KW-0732">Signal</keyword>